<evidence type="ECO:0000256" key="3">
    <source>
        <dbReference type="ARBA" id="ARBA00022475"/>
    </source>
</evidence>
<feature type="domain" description="ABC transmembrane type-1" evidence="11">
    <location>
        <begin position="41"/>
        <end position="332"/>
    </location>
</feature>
<keyword evidence="13" id="KW-1185">Reference proteome</keyword>
<dbReference type="PANTHER" id="PTHR43394">
    <property type="entry name" value="ATP-DEPENDENT PERMEASE MDL1, MITOCHONDRIAL"/>
    <property type="match status" value="1"/>
</dbReference>
<keyword evidence="2" id="KW-0813">Transport</keyword>
<evidence type="ECO:0000259" key="11">
    <source>
        <dbReference type="PROSITE" id="PS50929"/>
    </source>
</evidence>
<sequence>MAKPSSGDAAVAVVPAIDFKTMPQVLWRLNRLALNYPWRFAAAISCALGAAILGLVTPRLLGESINHAMVLLAGSHAVVGSATHALWLSAGLIVVAASLRGVCTGVQGYLGENIAQRVGYDLRLAFFDKLQKLDFTFHDLRHSGDLIARGMLDLEGVRAFLEMGVLRIITLVLLLGVGSWRLLGVDPALGALALSFVPVVLVRASSMGIRLRRTWLRLQELMSDMTLKMEENLQGVRVVRAFSRQQYELQRFDEVSARALKVADERISARVWSMSIMNLAFYTAMGLVLWFGGKRVAEGSFSLGLLTEFLTFMLILQQPVRQVGMIVNAGARASSAGGRLFEILDAQPAISDAAGAQPLQLGQGELRFERVGFTYPGTDSPALYDISFQVRIGQTLAIVGPPGSGKSTIAQLIPRFYDVDQGCIAIDGQDIRQLTLASLREHVNLVQQDVFLFDTSVYHNLAYSEPLADAADVRDVAEQAQIHEHIARLPAAYETRVGERGVALSGGQRQRMSIARGLLNKPGLLILDDATAAIDALTEARVRERLRDQANERATIIIAHRLSSVKHADEILVLEQGRIVERGNHDQLLAQGGQYAALWQLQYASAQLPDQLRPDTASRLDIGTRCS</sequence>
<evidence type="ECO:0000259" key="10">
    <source>
        <dbReference type="PROSITE" id="PS50893"/>
    </source>
</evidence>
<evidence type="ECO:0000256" key="4">
    <source>
        <dbReference type="ARBA" id="ARBA00022692"/>
    </source>
</evidence>
<dbReference type="eggNOG" id="COG1132">
    <property type="taxonomic scope" value="Bacteria"/>
</dbReference>
<dbReference type="GO" id="GO:0015421">
    <property type="term" value="F:ABC-type oligopeptide transporter activity"/>
    <property type="evidence" value="ECO:0007669"/>
    <property type="project" value="TreeGrafter"/>
</dbReference>
<dbReference type="InterPro" id="IPR039421">
    <property type="entry name" value="Type_1_exporter"/>
</dbReference>
<dbReference type="InterPro" id="IPR017871">
    <property type="entry name" value="ABC_transporter-like_CS"/>
</dbReference>
<gene>
    <name evidence="12" type="ordered locus">CJA_2314</name>
</gene>
<evidence type="ECO:0000256" key="2">
    <source>
        <dbReference type="ARBA" id="ARBA00022448"/>
    </source>
</evidence>
<dbReference type="Proteomes" id="UP000001036">
    <property type="component" value="Chromosome"/>
</dbReference>
<dbReference type="InterPro" id="IPR003593">
    <property type="entry name" value="AAA+_ATPase"/>
</dbReference>
<dbReference type="Pfam" id="PF00005">
    <property type="entry name" value="ABC_tran"/>
    <property type="match status" value="1"/>
</dbReference>
<dbReference type="PROSITE" id="PS50929">
    <property type="entry name" value="ABC_TM1F"/>
    <property type="match status" value="1"/>
</dbReference>
<proteinExistence type="predicted"/>
<protein>
    <submittedName>
        <fullName evidence="12">ABC-transport protein, ATP-binding component</fullName>
    </submittedName>
</protein>
<keyword evidence="4 9" id="KW-0812">Transmembrane</keyword>
<dbReference type="GO" id="GO:0005886">
    <property type="term" value="C:plasma membrane"/>
    <property type="evidence" value="ECO:0007669"/>
    <property type="project" value="UniProtKB-SubCell"/>
</dbReference>
<evidence type="ECO:0000256" key="7">
    <source>
        <dbReference type="ARBA" id="ARBA00022989"/>
    </source>
</evidence>
<feature type="transmembrane region" description="Helical" evidence="9">
    <location>
        <begin position="36"/>
        <end position="56"/>
    </location>
</feature>
<dbReference type="AlphaFoldDB" id="B3PJV2"/>
<accession>B3PJV2</accession>
<dbReference type="InterPro" id="IPR011527">
    <property type="entry name" value="ABC1_TM_dom"/>
</dbReference>
<evidence type="ECO:0000256" key="6">
    <source>
        <dbReference type="ARBA" id="ARBA00022840"/>
    </source>
</evidence>
<dbReference type="GO" id="GO:0016887">
    <property type="term" value="F:ATP hydrolysis activity"/>
    <property type="evidence" value="ECO:0007669"/>
    <property type="project" value="InterPro"/>
</dbReference>
<keyword evidence="6 12" id="KW-0067">ATP-binding</keyword>
<dbReference type="SMART" id="SM00382">
    <property type="entry name" value="AAA"/>
    <property type="match status" value="1"/>
</dbReference>
<dbReference type="OrthoDB" id="9806127at2"/>
<dbReference type="InterPro" id="IPR036640">
    <property type="entry name" value="ABC1_TM_sf"/>
</dbReference>
<feature type="domain" description="ABC transporter" evidence="10">
    <location>
        <begin position="366"/>
        <end position="601"/>
    </location>
</feature>
<reference evidence="12 13" key="1">
    <citation type="journal article" date="2008" name="J. Bacteriol.">
        <title>Insights into plant cell wall degradation from the genome sequence of the soil bacterium Cellvibrio japonicus.</title>
        <authorList>
            <person name="Deboy R.T."/>
            <person name="Mongodin E.F."/>
            <person name="Fouts D.E."/>
            <person name="Tailford L.E."/>
            <person name="Khouri H."/>
            <person name="Emerson J.B."/>
            <person name="Mohamoud Y."/>
            <person name="Watkins K."/>
            <person name="Henrissat B."/>
            <person name="Gilbert H.J."/>
            <person name="Nelson K.E."/>
        </authorList>
    </citation>
    <scope>NUCLEOTIDE SEQUENCE [LARGE SCALE GENOMIC DNA]</scope>
    <source>
        <strain evidence="12 13">Ueda107</strain>
    </source>
</reference>
<dbReference type="SUPFAM" id="SSF52540">
    <property type="entry name" value="P-loop containing nucleoside triphosphate hydrolases"/>
    <property type="match status" value="1"/>
</dbReference>
<keyword evidence="3" id="KW-1003">Cell membrane</keyword>
<evidence type="ECO:0000256" key="8">
    <source>
        <dbReference type="ARBA" id="ARBA00023136"/>
    </source>
</evidence>
<dbReference type="PROSITE" id="PS50893">
    <property type="entry name" value="ABC_TRANSPORTER_2"/>
    <property type="match status" value="1"/>
</dbReference>
<dbReference type="EMBL" id="CP000934">
    <property type="protein sequence ID" value="ACE86165.1"/>
    <property type="molecule type" value="Genomic_DNA"/>
</dbReference>
<dbReference type="SUPFAM" id="SSF90123">
    <property type="entry name" value="ABC transporter transmembrane region"/>
    <property type="match status" value="1"/>
</dbReference>
<feature type="transmembrane region" description="Helical" evidence="9">
    <location>
        <begin position="271"/>
        <end position="293"/>
    </location>
</feature>
<dbReference type="CDD" id="cd18542">
    <property type="entry name" value="ABC_6TM_YknU_like"/>
    <property type="match status" value="1"/>
</dbReference>
<dbReference type="GO" id="GO:0005524">
    <property type="term" value="F:ATP binding"/>
    <property type="evidence" value="ECO:0007669"/>
    <property type="project" value="UniProtKB-KW"/>
</dbReference>
<keyword evidence="5" id="KW-0547">Nucleotide-binding</keyword>
<dbReference type="KEGG" id="cja:CJA_2314"/>
<organism evidence="12 13">
    <name type="scientific">Cellvibrio japonicus (strain Ueda107)</name>
    <name type="common">Pseudomonas fluorescens subsp. cellulosa</name>
    <dbReference type="NCBI Taxonomy" id="498211"/>
    <lineage>
        <taxon>Bacteria</taxon>
        <taxon>Pseudomonadati</taxon>
        <taxon>Pseudomonadota</taxon>
        <taxon>Gammaproteobacteria</taxon>
        <taxon>Cellvibrionales</taxon>
        <taxon>Cellvibrionaceae</taxon>
        <taxon>Cellvibrio</taxon>
    </lineage>
</organism>
<feature type="transmembrane region" description="Helical" evidence="9">
    <location>
        <begin position="188"/>
        <end position="209"/>
    </location>
</feature>
<evidence type="ECO:0000313" key="12">
    <source>
        <dbReference type="EMBL" id="ACE86165.1"/>
    </source>
</evidence>
<dbReference type="HOGENOM" id="CLU_000604_84_3_6"/>
<feature type="transmembrane region" description="Helical" evidence="9">
    <location>
        <begin position="159"/>
        <end position="182"/>
    </location>
</feature>
<dbReference type="STRING" id="498211.CJA_2314"/>
<dbReference type="RefSeq" id="WP_012487912.1">
    <property type="nucleotide sequence ID" value="NC_010995.1"/>
</dbReference>
<keyword evidence="8 9" id="KW-0472">Membrane</keyword>
<dbReference type="InterPro" id="IPR003439">
    <property type="entry name" value="ABC_transporter-like_ATP-bd"/>
</dbReference>
<dbReference type="Gene3D" id="3.40.50.300">
    <property type="entry name" value="P-loop containing nucleotide triphosphate hydrolases"/>
    <property type="match status" value="1"/>
</dbReference>
<evidence type="ECO:0000313" key="13">
    <source>
        <dbReference type="Proteomes" id="UP000001036"/>
    </source>
</evidence>
<dbReference type="Gene3D" id="1.20.1560.10">
    <property type="entry name" value="ABC transporter type 1, transmembrane domain"/>
    <property type="match status" value="1"/>
</dbReference>
<dbReference type="FunFam" id="3.40.50.300:FF:000221">
    <property type="entry name" value="Multidrug ABC transporter ATP-binding protein"/>
    <property type="match status" value="1"/>
</dbReference>
<evidence type="ECO:0000256" key="5">
    <source>
        <dbReference type="ARBA" id="ARBA00022741"/>
    </source>
</evidence>
<evidence type="ECO:0000256" key="9">
    <source>
        <dbReference type="SAM" id="Phobius"/>
    </source>
</evidence>
<dbReference type="PANTHER" id="PTHR43394:SF1">
    <property type="entry name" value="ATP-BINDING CASSETTE SUB-FAMILY B MEMBER 10, MITOCHONDRIAL"/>
    <property type="match status" value="1"/>
</dbReference>
<evidence type="ECO:0000256" key="1">
    <source>
        <dbReference type="ARBA" id="ARBA00004651"/>
    </source>
</evidence>
<comment type="subcellular location">
    <subcellularLocation>
        <location evidence="1">Cell membrane</location>
        <topology evidence="1">Multi-pass membrane protein</topology>
    </subcellularLocation>
</comment>
<name>B3PJV2_CELJU</name>
<dbReference type="PROSITE" id="PS00211">
    <property type="entry name" value="ABC_TRANSPORTER_1"/>
    <property type="match status" value="1"/>
</dbReference>
<dbReference type="InterPro" id="IPR027417">
    <property type="entry name" value="P-loop_NTPase"/>
</dbReference>
<dbReference type="Pfam" id="PF00664">
    <property type="entry name" value="ABC_membrane"/>
    <property type="match status" value="1"/>
</dbReference>
<keyword evidence="7 9" id="KW-1133">Transmembrane helix</keyword>